<feature type="chain" id="PRO_5005325682" description="Membrane protein PTM1" evidence="9">
    <location>
        <begin position="30"/>
        <end position="587"/>
    </location>
</feature>
<evidence type="ECO:0000259" key="11">
    <source>
        <dbReference type="Pfam" id="PF21902"/>
    </source>
</evidence>
<evidence type="ECO:0000256" key="1">
    <source>
        <dbReference type="ARBA" id="ARBA00004141"/>
    </source>
</evidence>
<dbReference type="OrthoDB" id="19932at2759"/>
<feature type="compositionally biased region" description="Low complexity" evidence="7">
    <location>
        <begin position="475"/>
        <end position="493"/>
    </location>
</feature>
<evidence type="ECO:0000256" key="7">
    <source>
        <dbReference type="SAM" id="MobiDB-lite"/>
    </source>
</evidence>
<feature type="domain" description="PTM1-like N-terminal" evidence="11">
    <location>
        <begin position="38"/>
        <end position="178"/>
    </location>
</feature>
<evidence type="ECO:0000256" key="2">
    <source>
        <dbReference type="ARBA" id="ARBA00007883"/>
    </source>
</evidence>
<dbReference type="PANTHER" id="PTHR21229">
    <property type="entry name" value="LUNG SEVEN TRANSMEMBRANE RECEPTOR"/>
    <property type="match status" value="1"/>
</dbReference>
<dbReference type="InterPro" id="IPR009637">
    <property type="entry name" value="GPR107/GPR108-like"/>
</dbReference>
<evidence type="ECO:0000256" key="6">
    <source>
        <dbReference type="ARBA" id="ARBA00023136"/>
    </source>
</evidence>
<evidence type="ECO:0008006" key="14">
    <source>
        <dbReference type="Google" id="ProtNLM"/>
    </source>
</evidence>
<keyword evidence="5 8" id="KW-1133">Transmembrane helix</keyword>
<feature type="compositionally biased region" description="Low complexity" evidence="7">
    <location>
        <begin position="527"/>
        <end position="539"/>
    </location>
</feature>
<dbReference type="STRING" id="1173061.A0A0J9X7J9"/>
<dbReference type="InterPro" id="IPR053938">
    <property type="entry name" value="PTM1-like_N"/>
</dbReference>
<dbReference type="GO" id="GO:0042147">
    <property type="term" value="P:retrograde transport, endosome to Golgi"/>
    <property type="evidence" value="ECO:0007669"/>
    <property type="project" value="TreeGrafter"/>
</dbReference>
<dbReference type="Proteomes" id="UP000242525">
    <property type="component" value="Unassembled WGS sequence"/>
</dbReference>
<dbReference type="AlphaFoldDB" id="A0A0J9X7J9"/>
<evidence type="ECO:0000256" key="3">
    <source>
        <dbReference type="ARBA" id="ARBA00022692"/>
    </source>
</evidence>
<feature type="region of interest" description="Disordered" evidence="7">
    <location>
        <begin position="462"/>
        <end position="587"/>
    </location>
</feature>
<dbReference type="Pfam" id="PF21902">
    <property type="entry name" value="PTM1-like_N"/>
    <property type="match status" value="1"/>
</dbReference>
<feature type="transmembrane region" description="Helical" evidence="8">
    <location>
        <begin position="300"/>
        <end position="320"/>
    </location>
</feature>
<feature type="transmembrane region" description="Helical" evidence="8">
    <location>
        <begin position="269"/>
        <end position="288"/>
    </location>
</feature>
<evidence type="ECO:0000259" key="10">
    <source>
        <dbReference type="Pfam" id="PF06814"/>
    </source>
</evidence>
<evidence type="ECO:0000313" key="13">
    <source>
        <dbReference type="Proteomes" id="UP000242525"/>
    </source>
</evidence>
<comment type="caution">
    <text evidence="12">The sequence shown here is derived from an EMBL/GenBank/DDBJ whole genome shotgun (WGS) entry which is preliminary data.</text>
</comment>
<feature type="domain" description="GOST seven transmembrane" evidence="10">
    <location>
        <begin position="189"/>
        <end position="441"/>
    </location>
</feature>
<evidence type="ECO:0000256" key="9">
    <source>
        <dbReference type="SAM" id="SignalP"/>
    </source>
</evidence>
<keyword evidence="13" id="KW-1185">Reference proteome</keyword>
<dbReference type="PANTHER" id="PTHR21229:SF1">
    <property type="entry name" value="GH17801P"/>
    <property type="match status" value="1"/>
</dbReference>
<keyword evidence="4 9" id="KW-0732">Signal</keyword>
<comment type="similarity">
    <text evidence="2">Belongs to the LU7TM family.</text>
</comment>
<dbReference type="GO" id="GO:0005794">
    <property type="term" value="C:Golgi apparatus"/>
    <property type="evidence" value="ECO:0007669"/>
    <property type="project" value="TreeGrafter"/>
</dbReference>
<dbReference type="Pfam" id="PF06814">
    <property type="entry name" value="GOST_TM"/>
    <property type="match status" value="1"/>
</dbReference>
<feature type="transmembrane region" description="Helical" evidence="8">
    <location>
        <begin position="225"/>
        <end position="244"/>
    </location>
</feature>
<keyword evidence="3 8" id="KW-0812">Transmembrane</keyword>
<dbReference type="EMBL" id="CCBN010000004">
    <property type="protein sequence ID" value="CDO53104.1"/>
    <property type="molecule type" value="Genomic_DNA"/>
</dbReference>
<feature type="transmembrane region" description="Helical" evidence="8">
    <location>
        <begin position="191"/>
        <end position="213"/>
    </location>
</feature>
<dbReference type="GO" id="GO:0005829">
    <property type="term" value="C:cytosol"/>
    <property type="evidence" value="ECO:0007669"/>
    <property type="project" value="GOC"/>
</dbReference>
<evidence type="ECO:0000256" key="4">
    <source>
        <dbReference type="ARBA" id="ARBA00022729"/>
    </source>
</evidence>
<comment type="subcellular location">
    <subcellularLocation>
        <location evidence="1">Membrane</location>
        <topology evidence="1">Multi-pass membrane protein</topology>
    </subcellularLocation>
</comment>
<accession>A0A0J9X7J9</accession>
<feature type="compositionally biased region" description="Acidic residues" evidence="7">
    <location>
        <begin position="549"/>
        <end position="579"/>
    </location>
</feature>
<dbReference type="InterPro" id="IPR053937">
    <property type="entry name" value="GOST_TM"/>
</dbReference>
<evidence type="ECO:0000313" key="12">
    <source>
        <dbReference type="EMBL" id="CDO53104.1"/>
    </source>
</evidence>
<gene>
    <name evidence="12" type="ORF">BN980_GECA04s04421g</name>
</gene>
<keyword evidence="6 8" id="KW-0472">Membrane</keyword>
<feature type="transmembrane region" description="Helical" evidence="8">
    <location>
        <begin position="326"/>
        <end position="352"/>
    </location>
</feature>
<proteinExistence type="inferred from homology"/>
<name>A0A0J9X7J9_GEOCN</name>
<reference evidence="12" key="1">
    <citation type="submission" date="2014-03" db="EMBL/GenBank/DDBJ databases">
        <authorList>
            <person name="Casaregola S."/>
        </authorList>
    </citation>
    <scope>NUCLEOTIDE SEQUENCE [LARGE SCALE GENOMIC DNA]</scope>
    <source>
        <strain evidence="12">CLIB 918</strain>
    </source>
</reference>
<feature type="transmembrane region" description="Helical" evidence="8">
    <location>
        <begin position="373"/>
        <end position="397"/>
    </location>
</feature>
<sequence>MTNRLFNISFGRLLIQSIGLLCFALCVQANILKIDDQHRQRCNGVYSKKDWNGHLDSYIDVAFTSPESQDEAWVSVVLFEYRNVENLGVDTSDGSGYPIRKYICDENAVELKACSKEDLGQFIINNRENLYAPIVTQKINLKKPTSIHYPVKKSGYYCVSAFTLSDTTKFTAPVVFQNAFGHLPASQVPKLSFYAGAAIAYAVVLGFWLFSYVRFRNNILPVQNYITAICGFLVIEMIVIWGYYEFLNRHGESTGSNVYLVVLSVFNSFRNAFTFFLLLIVCLGYGVVKPSLGDLMWKCRALAVAHFLFAILYTVSSYIVPPDSTSPWILLVILPLSLTMTGFYIWILSSLSHTIKFLEDRKQHVKALMYKNLWRLLLGSVLVIFGFFFLNSLIFANESPLEFITNHWQSRWFMLDGWLNVVYFVDFCIIAFIWRPTENNRRFAMSTQLAQDENEAQEFEIGTLGGSDDEDDNNFDMSNNNSATNFNNNSQTSRPASPPPQYSAPMTSSGKASESAAKAEKGKDATNSSNNNGESSSSNAQGGTVFSVTDEDNGYSKWDDDDDDDSILSADDYENDDNEATGLRKKK</sequence>
<evidence type="ECO:0000256" key="5">
    <source>
        <dbReference type="ARBA" id="ARBA00022989"/>
    </source>
</evidence>
<organism evidence="12 13">
    <name type="scientific">Geotrichum candidum</name>
    <name type="common">Oospora lactis</name>
    <name type="synonym">Dipodascus geotrichum</name>
    <dbReference type="NCBI Taxonomy" id="1173061"/>
    <lineage>
        <taxon>Eukaryota</taxon>
        <taxon>Fungi</taxon>
        <taxon>Dikarya</taxon>
        <taxon>Ascomycota</taxon>
        <taxon>Saccharomycotina</taxon>
        <taxon>Dipodascomycetes</taxon>
        <taxon>Dipodascales</taxon>
        <taxon>Dipodascaceae</taxon>
        <taxon>Geotrichum</taxon>
    </lineage>
</organism>
<protein>
    <recommendedName>
        <fullName evidence="14">Membrane protein PTM1</fullName>
    </recommendedName>
</protein>
<dbReference type="GO" id="GO:0016020">
    <property type="term" value="C:membrane"/>
    <property type="evidence" value="ECO:0007669"/>
    <property type="project" value="UniProtKB-SubCell"/>
</dbReference>
<evidence type="ECO:0000256" key="8">
    <source>
        <dbReference type="SAM" id="Phobius"/>
    </source>
</evidence>
<feature type="signal peptide" evidence="9">
    <location>
        <begin position="1"/>
        <end position="29"/>
    </location>
</feature>
<feature type="transmembrane region" description="Helical" evidence="8">
    <location>
        <begin position="417"/>
        <end position="434"/>
    </location>
</feature>